<feature type="region of interest" description="Disordered" evidence="1">
    <location>
        <begin position="1"/>
        <end position="24"/>
    </location>
</feature>
<evidence type="ECO:0000313" key="3">
    <source>
        <dbReference type="Proteomes" id="UP000323300"/>
    </source>
</evidence>
<dbReference type="InterPro" id="IPR024079">
    <property type="entry name" value="MetalloPept_cat_dom_sf"/>
</dbReference>
<dbReference type="GO" id="GO:0008237">
    <property type="term" value="F:metallopeptidase activity"/>
    <property type="evidence" value="ECO:0007669"/>
    <property type="project" value="InterPro"/>
</dbReference>
<dbReference type="EMBL" id="FOSL01000022">
    <property type="protein sequence ID" value="SFL00539.1"/>
    <property type="molecule type" value="Genomic_DNA"/>
</dbReference>
<dbReference type="AlphaFoldDB" id="A0A1I4E5V3"/>
<accession>A0A1I4E5V3</accession>
<reference evidence="2 3" key="1">
    <citation type="submission" date="2016-10" db="EMBL/GenBank/DDBJ databases">
        <authorList>
            <person name="Varghese N."/>
            <person name="Submissions S."/>
        </authorList>
    </citation>
    <scope>NUCLEOTIDE SEQUENCE [LARGE SCALE GENOMIC DNA]</scope>
    <source>
        <strain evidence="2 3">DSM 21822</strain>
    </source>
</reference>
<sequence length="263" mass="27938">MNNPSASEGYRPHSRADNDRTGNSRNVFRRARDFLSDYGGAAADDAAVAAYLAGRNPATNGAETFTADHSAGGSAGFLNINDVPEPPVPLLAAPGGVEAQGEDLWGEVLTGDTLDSIVAAAIDRWAATGLTDEQRAVLNSATFEIADLGGSYLGQEGGSHIRINDDGAGHGWYVDATPLTDDEFANRVGDTRLISDGTQAPAGQYDLLTVVMHEFGHLLGYDDTYAVDQSSTLMSGWLTTGERRLPNVVYTPQDQYYSANSFE</sequence>
<protein>
    <recommendedName>
        <fullName evidence="4">Matrixin</fullName>
    </recommendedName>
</protein>
<evidence type="ECO:0000256" key="1">
    <source>
        <dbReference type="SAM" id="MobiDB-lite"/>
    </source>
</evidence>
<feature type="compositionally biased region" description="Basic and acidic residues" evidence="1">
    <location>
        <begin position="10"/>
        <end position="22"/>
    </location>
</feature>
<evidence type="ECO:0008006" key="4">
    <source>
        <dbReference type="Google" id="ProtNLM"/>
    </source>
</evidence>
<organism evidence="2 3">
    <name type="scientific">Neomesorhizobium albiziae</name>
    <dbReference type="NCBI Taxonomy" id="335020"/>
    <lineage>
        <taxon>Bacteria</taxon>
        <taxon>Pseudomonadati</taxon>
        <taxon>Pseudomonadota</taxon>
        <taxon>Alphaproteobacteria</taxon>
        <taxon>Hyphomicrobiales</taxon>
        <taxon>Phyllobacteriaceae</taxon>
        <taxon>Neomesorhizobium</taxon>
    </lineage>
</organism>
<evidence type="ECO:0000313" key="2">
    <source>
        <dbReference type="EMBL" id="SFL00539.1"/>
    </source>
</evidence>
<dbReference type="Proteomes" id="UP000323300">
    <property type="component" value="Unassembled WGS sequence"/>
</dbReference>
<keyword evidence="3" id="KW-1185">Reference proteome</keyword>
<dbReference type="Gene3D" id="3.40.390.10">
    <property type="entry name" value="Collagenase (Catalytic Domain)"/>
    <property type="match status" value="1"/>
</dbReference>
<name>A0A1I4E5V3_9HYPH</name>
<proteinExistence type="predicted"/>
<gene>
    <name evidence="2" type="ORF">SAMN04488498_12266</name>
</gene>
<dbReference type="SUPFAM" id="SSF55486">
    <property type="entry name" value="Metalloproteases ('zincins'), catalytic domain"/>
    <property type="match status" value="1"/>
</dbReference>